<feature type="domain" description="PLAT" evidence="3">
    <location>
        <begin position="186"/>
        <end position="307"/>
    </location>
</feature>
<feature type="compositionally biased region" description="Acidic residues" evidence="2">
    <location>
        <begin position="1020"/>
        <end position="1029"/>
    </location>
</feature>
<dbReference type="CDD" id="cd01756">
    <property type="entry name" value="PLAT_repeat"/>
    <property type="match status" value="6"/>
</dbReference>
<dbReference type="Gene3D" id="2.60.60.20">
    <property type="entry name" value="PLAT/LH2 domain"/>
    <property type="match status" value="3"/>
</dbReference>
<feature type="domain" description="PLAT" evidence="3">
    <location>
        <begin position="319"/>
        <end position="434"/>
    </location>
</feature>
<feature type="domain" description="PLAT" evidence="3">
    <location>
        <begin position="811"/>
        <end position="930"/>
    </location>
</feature>
<dbReference type="PANTHER" id="PTHR45901">
    <property type="entry name" value="PROTEIN CBG12474"/>
    <property type="match status" value="1"/>
</dbReference>
<feature type="compositionally biased region" description="Basic and acidic residues" evidence="2">
    <location>
        <begin position="84"/>
        <end position="97"/>
    </location>
</feature>
<feature type="compositionally biased region" description="Acidic residues" evidence="2">
    <location>
        <begin position="118"/>
        <end position="127"/>
    </location>
</feature>
<feature type="domain" description="PLAT" evidence="3">
    <location>
        <begin position="1070"/>
        <end position="1187"/>
    </location>
</feature>
<dbReference type="InterPro" id="IPR036392">
    <property type="entry name" value="PLAT/LH2_dom_sf"/>
</dbReference>
<sequence>MPVTLVYTHGTDEEETKDVDDEDSEDQETKPKKKRTDVKRTKKKTKDKEKVKKKKAKEVSGDELSATPQNSDPEDNNNVSKNSKSKEKLPDVIETTKKSTKKSSSKEKMAKKSKKDSEVEEEAGEEDEGKKKKKDKKKKGSDSDEDTKKKGKKKKVENYVEIYENELRNYEPEKVENYEDEYHKKKVYEVVTITGDERGAGTDANVFITLFGEYGITPKVHLASNTEKRSRTAFERAKTDVFRIRTHNVGNIKKIRIEHDNTGMNASWFLDRVVVTDVIRPHLRFYFACNNWLSKEEGDHLYIRDLLGTMDPMDMPKYNKYIVTVFTADVKGSGTDADVFINIFGEFGDTGERRLDNEKNNFEQATEDKFTMEAPNLGKIRKITIGHNNKGSSAGWFVDKVIVDDLGNKMVYEFPINRWFAIDEDDGKIQRDVLVGGSQPTGIVYNVQIVTGNIRGAGTNSKIHIVMHGSKGVKNSGKVFLEGGKFERGLTDIFTVEIAALLSPLSRVTIGHDNGGVSSGWFCEKVVVYCPFTGIEQTFPCSKWLDEKEGDGLIERELYEMVSLRQKRQKKHPWSLWIWTSDLPSAGTDADISFQIYGEKGKSDEIRLDNKTDNFEQGQTDRFMVELPDLGKLTKLRIWHEKRNPFAGWHLSKATIMKTLTKEKYTFPCERWLDTNEDDNEVVRELPATGDPIGEPLTVIKYRVTVCTGTVGGSGTDASVFLNLIGDKGDTGDRELINCKNNVNKFEKGNLDEFLIEAVSVGECAESVSVTMVKVEAAAGFWIKWLDRNEDDGQIVRELVPYSDGQRLYNVDYHIAVKTGNIPGGSSDSNVFVKLYGEKGDTSKMMLVVSDNNLGNYFEIGRVDIFVVETFDIGQINRLMIGHTNEGMRAGWFLDSVQIIVPGHGSQYMFPSHRWLCKDEADGKTEVEIYPSEILDIEQFEVTILESRSNNFERNTTEIFKIEAKDVGKIYKIRIGHDGSGIGPGWFLESVDVKHLIMAMVPKEKKKEDKKKKKKKKKDEDDDEDEEGEEMQEVVFTYHFPCSRWLASGEEDGELVVELLPEDAEDLEVNTYEVSVFTGVMMGAGTDAKVFVNIYGENGDTGERYLKSSNNFNKFEKGEEDRFVVTAVDLGPLKKLRIRHDNSGSYSSWYLDRVEIVDTKDDTTYFFPCNRWLAVDEDDGQIARELVPVDEAFMWKDDDEEGPALNWDSSRNVKTFESCVQQKDKEKLFKY</sequence>
<evidence type="ECO:0000256" key="1">
    <source>
        <dbReference type="PROSITE-ProRule" id="PRU00152"/>
    </source>
</evidence>
<feature type="domain" description="PLAT" evidence="3">
    <location>
        <begin position="700"/>
        <end position="820"/>
    </location>
</feature>
<reference evidence="5" key="1">
    <citation type="submission" date="2024-04" db="EMBL/GenBank/DDBJ databases">
        <title>Salinicola lusitanus LLJ914,a marine bacterium isolated from the Okinawa Trough.</title>
        <authorList>
            <person name="Li J."/>
        </authorList>
    </citation>
    <scope>NUCLEOTIDE SEQUENCE [LARGE SCALE GENOMIC DNA]</scope>
</reference>
<accession>A0AAW0Q1M4</accession>
<dbReference type="Gene3D" id="2.40.180.10">
    <property type="entry name" value="Catalase core domain"/>
    <property type="match status" value="5"/>
</dbReference>
<dbReference type="Proteomes" id="UP001460270">
    <property type="component" value="Unassembled WGS sequence"/>
</dbReference>
<keyword evidence="5" id="KW-1185">Reference proteome</keyword>
<feature type="compositionally biased region" description="Basic residues" evidence="2">
    <location>
        <begin position="31"/>
        <end position="56"/>
    </location>
</feature>
<gene>
    <name evidence="4" type="ORF">WMY93_005139</name>
</gene>
<dbReference type="SMART" id="SM00308">
    <property type="entry name" value="LH2"/>
    <property type="match status" value="6"/>
</dbReference>
<evidence type="ECO:0000256" key="2">
    <source>
        <dbReference type="SAM" id="MobiDB-lite"/>
    </source>
</evidence>
<feature type="compositionally biased region" description="Acidic residues" evidence="2">
    <location>
        <begin position="12"/>
        <end position="26"/>
    </location>
</feature>
<feature type="domain" description="PLAT" evidence="3">
    <location>
        <begin position="572"/>
        <end position="687"/>
    </location>
</feature>
<dbReference type="PANTHER" id="PTHR45901:SF3">
    <property type="entry name" value="LIPOXYGENASE HOMOLOGY DOMAIN-CONTAINING PROTEIN 1"/>
    <property type="match status" value="1"/>
</dbReference>
<dbReference type="EMBL" id="JBBPFD010000003">
    <property type="protein sequence ID" value="KAK7934243.1"/>
    <property type="molecule type" value="Genomic_DNA"/>
</dbReference>
<protein>
    <recommendedName>
        <fullName evidence="3">PLAT domain-containing protein</fullName>
    </recommendedName>
</protein>
<dbReference type="Pfam" id="PF01477">
    <property type="entry name" value="PLAT"/>
    <property type="match status" value="7"/>
</dbReference>
<dbReference type="AlphaFoldDB" id="A0AAW0Q1M4"/>
<dbReference type="InterPro" id="IPR001024">
    <property type="entry name" value="PLAT/LH2_dom"/>
</dbReference>
<dbReference type="SUPFAM" id="SSF49723">
    <property type="entry name" value="Lipase/lipooxygenase domain (PLAT/LH2 domain)"/>
    <property type="match status" value="8"/>
</dbReference>
<comment type="caution">
    <text evidence="1">Lacks conserved residue(s) required for the propagation of feature annotation.</text>
</comment>
<feature type="domain" description="PLAT" evidence="3">
    <location>
        <begin position="443"/>
        <end position="559"/>
    </location>
</feature>
<organism evidence="4 5">
    <name type="scientific">Mugilogobius chulae</name>
    <name type="common">yellowstripe goby</name>
    <dbReference type="NCBI Taxonomy" id="88201"/>
    <lineage>
        <taxon>Eukaryota</taxon>
        <taxon>Metazoa</taxon>
        <taxon>Chordata</taxon>
        <taxon>Craniata</taxon>
        <taxon>Vertebrata</taxon>
        <taxon>Euteleostomi</taxon>
        <taxon>Actinopterygii</taxon>
        <taxon>Neopterygii</taxon>
        <taxon>Teleostei</taxon>
        <taxon>Neoteleostei</taxon>
        <taxon>Acanthomorphata</taxon>
        <taxon>Gobiaria</taxon>
        <taxon>Gobiiformes</taxon>
        <taxon>Gobioidei</taxon>
        <taxon>Gobiidae</taxon>
        <taxon>Gobionellinae</taxon>
        <taxon>Mugilogobius</taxon>
    </lineage>
</organism>
<name>A0AAW0Q1M4_9GOBI</name>
<evidence type="ECO:0000259" key="3">
    <source>
        <dbReference type="PROSITE" id="PS50095"/>
    </source>
</evidence>
<feature type="region of interest" description="Disordered" evidence="2">
    <location>
        <begin position="1008"/>
        <end position="1029"/>
    </location>
</feature>
<dbReference type="InterPro" id="IPR052970">
    <property type="entry name" value="Inner_ear_hair_cell_LOXHD"/>
</dbReference>
<evidence type="ECO:0000313" key="4">
    <source>
        <dbReference type="EMBL" id="KAK7934243.1"/>
    </source>
</evidence>
<dbReference type="PROSITE" id="PS50095">
    <property type="entry name" value="PLAT"/>
    <property type="match status" value="7"/>
</dbReference>
<comment type="caution">
    <text evidence="4">The sequence shown here is derived from an EMBL/GenBank/DDBJ whole genome shotgun (WGS) entry which is preliminary data.</text>
</comment>
<feature type="region of interest" description="Disordered" evidence="2">
    <location>
        <begin position="1"/>
        <end position="153"/>
    </location>
</feature>
<proteinExistence type="predicted"/>
<evidence type="ECO:0000313" key="5">
    <source>
        <dbReference type="Proteomes" id="UP001460270"/>
    </source>
</evidence>
<feature type="compositionally biased region" description="Basic residues" evidence="2">
    <location>
        <begin position="1008"/>
        <end position="1017"/>
    </location>
</feature>